<feature type="transmembrane region" description="Helical" evidence="6">
    <location>
        <begin position="110"/>
        <end position="126"/>
    </location>
</feature>
<dbReference type="RefSeq" id="WP_130474393.1">
    <property type="nucleotide sequence ID" value="NZ_SFCC01000003.1"/>
</dbReference>
<evidence type="ECO:0000256" key="5">
    <source>
        <dbReference type="ARBA" id="ARBA00023136"/>
    </source>
</evidence>
<evidence type="ECO:0000256" key="3">
    <source>
        <dbReference type="ARBA" id="ARBA00022692"/>
    </source>
</evidence>
<keyword evidence="3 6" id="KW-0812">Transmembrane</keyword>
<dbReference type="PANTHER" id="PTHR42718:SF9">
    <property type="entry name" value="MAJOR FACILITATOR SUPERFAMILY MULTIDRUG TRANSPORTER MFSC"/>
    <property type="match status" value="1"/>
</dbReference>
<keyword evidence="9" id="KW-1185">Reference proteome</keyword>
<feature type="transmembrane region" description="Helical" evidence="6">
    <location>
        <begin position="201"/>
        <end position="220"/>
    </location>
</feature>
<dbReference type="GO" id="GO:0005886">
    <property type="term" value="C:plasma membrane"/>
    <property type="evidence" value="ECO:0007669"/>
    <property type="project" value="UniProtKB-SubCell"/>
</dbReference>
<keyword evidence="5 6" id="KW-0472">Membrane</keyword>
<dbReference type="EMBL" id="SFCC01000003">
    <property type="protein sequence ID" value="RZQ64595.1"/>
    <property type="molecule type" value="Genomic_DNA"/>
</dbReference>
<comment type="subcellular location">
    <subcellularLocation>
        <location evidence="1">Cell membrane</location>
        <topology evidence="1">Multi-pass membrane protein</topology>
    </subcellularLocation>
</comment>
<dbReference type="GO" id="GO:0022857">
    <property type="term" value="F:transmembrane transporter activity"/>
    <property type="evidence" value="ECO:0007669"/>
    <property type="project" value="InterPro"/>
</dbReference>
<evidence type="ECO:0000313" key="9">
    <source>
        <dbReference type="Proteomes" id="UP000292003"/>
    </source>
</evidence>
<gene>
    <name evidence="8" type="ORF">EWH70_06725</name>
</gene>
<dbReference type="Gene3D" id="1.20.1250.20">
    <property type="entry name" value="MFS general substrate transporter like domains"/>
    <property type="match status" value="2"/>
</dbReference>
<feature type="transmembrane region" description="Helical" evidence="6">
    <location>
        <begin position="361"/>
        <end position="385"/>
    </location>
</feature>
<dbReference type="Proteomes" id="UP000292003">
    <property type="component" value="Unassembled WGS sequence"/>
</dbReference>
<dbReference type="PANTHER" id="PTHR42718">
    <property type="entry name" value="MAJOR FACILITATOR SUPERFAMILY MULTIDRUG TRANSPORTER MFSC"/>
    <property type="match status" value="1"/>
</dbReference>
<feature type="transmembrane region" description="Helical" evidence="6">
    <location>
        <begin position="168"/>
        <end position="189"/>
    </location>
</feature>
<feature type="transmembrane region" description="Helical" evidence="6">
    <location>
        <begin position="81"/>
        <end position="104"/>
    </location>
</feature>
<dbReference type="InterPro" id="IPR036259">
    <property type="entry name" value="MFS_trans_sf"/>
</dbReference>
<comment type="caution">
    <text evidence="8">The sequence shown here is derived from an EMBL/GenBank/DDBJ whole genome shotgun (WGS) entry which is preliminary data.</text>
</comment>
<name>A0A4V2EMC6_9PSEU</name>
<proteinExistence type="predicted"/>
<evidence type="ECO:0000313" key="8">
    <source>
        <dbReference type="EMBL" id="RZQ64595.1"/>
    </source>
</evidence>
<evidence type="ECO:0000256" key="2">
    <source>
        <dbReference type="ARBA" id="ARBA00022448"/>
    </source>
</evidence>
<reference evidence="8 9" key="1">
    <citation type="submission" date="2019-02" db="EMBL/GenBank/DDBJ databases">
        <title>Draft genome sequence of Amycolatopsis sp. 8-3EHSu isolated from roots of Suaeda maritima.</title>
        <authorList>
            <person name="Duangmal K."/>
            <person name="Chantavorakit T."/>
        </authorList>
    </citation>
    <scope>NUCLEOTIDE SEQUENCE [LARGE SCALE GENOMIC DNA]</scope>
    <source>
        <strain evidence="8 9">8-3EHSu</strain>
    </source>
</reference>
<feature type="transmembrane region" description="Helical" evidence="6">
    <location>
        <begin position="49"/>
        <end position="69"/>
    </location>
</feature>
<dbReference type="InterPro" id="IPR011701">
    <property type="entry name" value="MFS"/>
</dbReference>
<accession>A0A4V2EMC6</accession>
<feature type="transmembrane region" description="Helical" evidence="6">
    <location>
        <begin position="138"/>
        <end position="162"/>
    </location>
</feature>
<protein>
    <submittedName>
        <fullName evidence="8">MFS transporter</fullName>
    </submittedName>
</protein>
<feature type="transmembrane region" description="Helical" evidence="6">
    <location>
        <begin position="305"/>
        <end position="326"/>
    </location>
</feature>
<feature type="transmembrane region" description="Helical" evidence="6">
    <location>
        <begin position="226"/>
        <end position="249"/>
    </location>
</feature>
<organism evidence="8 9">
    <name type="scientific">Amycolatopsis suaedae</name>
    <dbReference type="NCBI Taxonomy" id="2510978"/>
    <lineage>
        <taxon>Bacteria</taxon>
        <taxon>Bacillati</taxon>
        <taxon>Actinomycetota</taxon>
        <taxon>Actinomycetes</taxon>
        <taxon>Pseudonocardiales</taxon>
        <taxon>Pseudonocardiaceae</taxon>
        <taxon>Amycolatopsis</taxon>
    </lineage>
</organism>
<sequence>MPTSVEAPARTGPAATAALCGVVLIYTVLESMLAPALPLIQAGVDASAASIAWVFTGPGLAAAVCTPLISRLADVHDKKKVFFGVLAVVVAGVVLAGAATSVLVLAVGQTLQGAGLGFVPLALGILRDSQDQATARNGNGLVIGLSGFGVVAGLLLAGPLLTVLPYRWLYWIPLAVLLLIGAVAFRLLPAMAPADRGSVDWAGAGLLGTGLLALLIGVTMAPTWGWGSVAFLALEAGAVACLVLFVVVERRVDQPLVDFRVGGRAVLVTCGVAFTVGWSTVTTSLTMPTIVAAPPAVGYGLGSDAATAGLLLVPLGVVAMVAASLTGRLERIVGSRPLMVLSCLPIVAAVAAMFAGRHDAWVLALSSGLMGLGTGIGLTQAMNVVAESVPARRVTSVSGLVLVIRAVGGTLGAQVAGSLLGSDTVAGTPLPTWPAFSLVFLVGTVVAIAAAATAFTLPRHAASR</sequence>
<feature type="transmembrane region" description="Helical" evidence="6">
    <location>
        <begin position="397"/>
        <end position="416"/>
    </location>
</feature>
<feature type="transmembrane region" description="Helical" evidence="6">
    <location>
        <begin position="338"/>
        <end position="355"/>
    </location>
</feature>
<evidence type="ECO:0000256" key="4">
    <source>
        <dbReference type="ARBA" id="ARBA00022989"/>
    </source>
</evidence>
<dbReference type="Pfam" id="PF07690">
    <property type="entry name" value="MFS_1"/>
    <property type="match status" value="2"/>
</dbReference>
<keyword evidence="4 6" id="KW-1133">Transmembrane helix</keyword>
<dbReference type="SUPFAM" id="SSF103473">
    <property type="entry name" value="MFS general substrate transporter"/>
    <property type="match status" value="2"/>
</dbReference>
<dbReference type="OrthoDB" id="4484751at2"/>
<feature type="transmembrane region" description="Helical" evidence="6">
    <location>
        <begin position="261"/>
        <end position="285"/>
    </location>
</feature>
<dbReference type="AlphaFoldDB" id="A0A4V2EMC6"/>
<dbReference type="PROSITE" id="PS50850">
    <property type="entry name" value="MFS"/>
    <property type="match status" value="1"/>
</dbReference>
<dbReference type="InterPro" id="IPR020846">
    <property type="entry name" value="MFS_dom"/>
</dbReference>
<feature type="transmembrane region" description="Helical" evidence="6">
    <location>
        <begin position="12"/>
        <end position="29"/>
    </location>
</feature>
<evidence type="ECO:0000256" key="1">
    <source>
        <dbReference type="ARBA" id="ARBA00004651"/>
    </source>
</evidence>
<evidence type="ECO:0000256" key="6">
    <source>
        <dbReference type="SAM" id="Phobius"/>
    </source>
</evidence>
<evidence type="ECO:0000259" key="7">
    <source>
        <dbReference type="PROSITE" id="PS50850"/>
    </source>
</evidence>
<feature type="domain" description="Major facilitator superfamily (MFS) profile" evidence="7">
    <location>
        <begin position="14"/>
        <end position="461"/>
    </location>
</feature>
<keyword evidence="2" id="KW-0813">Transport</keyword>
<feature type="transmembrane region" description="Helical" evidence="6">
    <location>
        <begin position="436"/>
        <end position="457"/>
    </location>
</feature>